<comment type="caution">
    <text evidence="5">The sequence shown here is derived from an EMBL/GenBank/DDBJ whole genome shotgun (WGS) entry which is preliminary data.</text>
</comment>
<reference evidence="6" key="1">
    <citation type="journal article" date="2019" name="Int. J. Syst. Evol. Microbiol.">
        <title>The Global Catalogue of Microorganisms (GCM) 10K type strain sequencing project: providing services to taxonomists for standard genome sequencing and annotation.</title>
        <authorList>
            <consortium name="The Broad Institute Genomics Platform"/>
            <consortium name="The Broad Institute Genome Sequencing Center for Infectious Disease"/>
            <person name="Wu L."/>
            <person name="Ma J."/>
        </authorList>
    </citation>
    <scope>NUCLEOTIDE SEQUENCE [LARGE SCALE GENOMIC DNA]</scope>
    <source>
        <strain evidence="6">JCM 14234</strain>
    </source>
</reference>
<dbReference type="EMBL" id="BAAAVS010000020">
    <property type="protein sequence ID" value="GAA3033066.1"/>
    <property type="molecule type" value="Genomic_DNA"/>
</dbReference>
<evidence type="ECO:0000256" key="2">
    <source>
        <dbReference type="ARBA" id="ARBA00023136"/>
    </source>
</evidence>
<feature type="compositionally biased region" description="Basic and acidic residues" evidence="3">
    <location>
        <begin position="10"/>
        <end position="24"/>
    </location>
</feature>
<evidence type="ECO:0000313" key="6">
    <source>
        <dbReference type="Proteomes" id="UP001501035"/>
    </source>
</evidence>
<evidence type="ECO:0000256" key="1">
    <source>
        <dbReference type="ARBA" id="ARBA00004370"/>
    </source>
</evidence>
<evidence type="ECO:0000313" key="5">
    <source>
        <dbReference type="EMBL" id="GAA3033066.1"/>
    </source>
</evidence>
<organism evidence="5 6">
    <name type="scientific">Gordonia defluvii</name>
    <dbReference type="NCBI Taxonomy" id="283718"/>
    <lineage>
        <taxon>Bacteria</taxon>
        <taxon>Bacillati</taxon>
        <taxon>Actinomycetota</taxon>
        <taxon>Actinomycetes</taxon>
        <taxon>Mycobacteriales</taxon>
        <taxon>Gordoniaceae</taxon>
        <taxon>Gordonia</taxon>
    </lineage>
</organism>
<keyword evidence="4" id="KW-0812">Transmembrane</keyword>
<feature type="compositionally biased region" description="Low complexity" evidence="3">
    <location>
        <begin position="62"/>
        <end position="78"/>
    </location>
</feature>
<evidence type="ECO:0000256" key="3">
    <source>
        <dbReference type="SAM" id="MobiDB-lite"/>
    </source>
</evidence>
<dbReference type="PANTHER" id="PTHR37042:SF4">
    <property type="entry name" value="OUTER MEMBRANE PROTEIN RV1973"/>
    <property type="match status" value="1"/>
</dbReference>
<name>A0ABP6L7X9_9ACTN</name>
<keyword evidence="4" id="KW-1133">Transmembrane helix</keyword>
<gene>
    <name evidence="5" type="ORF">GCM10010528_12700</name>
</gene>
<proteinExistence type="predicted"/>
<keyword evidence="2 4" id="KW-0472">Membrane</keyword>
<accession>A0ABP6L7X9</accession>
<feature type="transmembrane region" description="Helical" evidence="4">
    <location>
        <begin position="95"/>
        <end position="116"/>
    </location>
</feature>
<sequence length="248" mass="27152">MSEPASTSQDEQHRPTVDDGAEARRAKKSAAPVRVAPLRRRPKVKPRSDQASPTAETGPPLAADEATADEATAKPAKAASFVTVDRADPRTTLKWLATTAVAVVLVVASVLLAVGAHRLQQRQDLRAEYDSFAQQVTVNLTSLNKSNVDDIRKTLLDKTSGTAYENLEMVTQQIISQIEQFGIQTQGRVLSSAVTLADPDYGKVLMVLGWTQRIGNGAGDIESQVFRWRVEIRRINGALKLTKFDWVY</sequence>
<protein>
    <recommendedName>
        <fullName evidence="7">Mce-associated membrane protein</fullName>
    </recommendedName>
</protein>
<keyword evidence="6" id="KW-1185">Reference proteome</keyword>
<dbReference type="PANTHER" id="PTHR37042">
    <property type="entry name" value="OUTER MEMBRANE PROTEIN RV1973"/>
    <property type="match status" value="1"/>
</dbReference>
<dbReference type="Proteomes" id="UP001501035">
    <property type="component" value="Unassembled WGS sequence"/>
</dbReference>
<comment type="subcellular location">
    <subcellularLocation>
        <location evidence="1">Membrane</location>
    </subcellularLocation>
</comment>
<evidence type="ECO:0008006" key="7">
    <source>
        <dbReference type="Google" id="ProtNLM"/>
    </source>
</evidence>
<evidence type="ECO:0000256" key="4">
    <source>
        <dbReference type="SAM" id="Phobius"/>
    </source>
</evidence>
<feature type="region of interest" description="Disordered" evidence="3">
    <location>
        <begin position="1"/>
        <end position="78"/>
    </location>
</feature>